<dbReference type="PANTHER" id="PTHR43334:SF1">
    <property type="entry name" value="3-HYDROXYPROPIONATE--COA LIGASE [ADP-FORMING]"/>
    <property type="match status" value="1"/>
</dbReference>
<name>A0A2L2X8D6_9FIRM</name>
<feature type="domain" description="CoA-binding" evidence="5">
    <location>
        <begin position="11"/>
        <end position="106"/>
    </location>
</feature>
<dbReference type="SUPFAM" id="SSF52210">
    <property type="entry name" value="Succinyl-CoA synthetase domains"/>
    <property type="match status" value="2"/>
</dbReference>
<dbReference type="InterPro" id="IPR032875">
    <property type="entry name" value="Succ_CoA_lig_flav_dom"/>
</dbReference>
<dbReference type="Pfam" id="PF13607">
    <property type="entry name" value="Succ_CoA_lig"/>
    <property type="match status" value="1"/>
</dbReference>
<protein>
    <submittedName>
        <fullName evidence="6">Acetyl-CoA synthetase alpha and beta chains</fullName>
    </submittedName>
</protein>
<dbReference type="Gene3D" id="3.30.470.20">
    <property type="entry name" value="ATP-grasp fold, B domain"/>
    <property type="match status" value="1"/>
</dbReference>
<evidence type="ECO:0000256" key="4">
    <source>
        <dbReference type="ARBA" id="ARBA00060888"/>
    </source>
</evidence>
<keyword evidence="1" id="KW-0436">Ligase</keyword>
<keyword evidence="3" id="KW-0067">ATP-binding</keyword>
<evidence type="ECO:0000256" key="3">
    <source>
        <dbReference type="ARBA" id="ARBA00022840"/>
    </source>
</evidence>
<dbReference type="Gene3D" id="3.40.50.261">
    <property type="entry name" value="Succinyl-CoA synthetase domains"/>
    <property type="match status" value="2"/>
</dbReference>
<keyword evidence="7" id="KW-1185">Reference proteome</keyword>
<dbReference type="RefSeq" id="WP_231702603.1">
    <property type="nucleotide sequence ID" value="NZ_BFAV01000019.1"/>
</dbReference>
<dbReference type="InterPro" id="IPR016102">
    <property type="entry name" value="Succinyl-CoA_synth-like"/>
</dbReference>
<sequence>MESTISALKGYLEPQSVTIIGVSTRTGAGTFNVFEVMLNSGYKGRIFPVNPKGGEILGKKVYRSVAEVPEVSDLAIISIPRTAVLGAVKDCTAKGIKSVAIITQGFADADETGRAMQQELMEAVKGTGTRLVGPNTLGVANLHNNFYSSFLDFNKSTTDSAIVCQSGIFLAASLDLTAGMGLGIDIGNASDIGFNDVLEYFALDEKTRVVNMHMEGIHGGRRFMAIASEASRRKPLLCFKTGRSEAGARAAGSHSGSLAGEDHVFGAAFRQCGVIRVRDVEDMHYLNKTFLAYPNMSGRRIGVVTISGGAGIATMDACADHGLEVADFTGDTLKILNDMSPDWMDVNNPADIWPAGMSRGYLNIAKLSLDTVLSDPNVDACICITPAYQDPENNPLDISEVIREVAGKHPGKPLAVWIFGPSREKFRLRLESEGNVVVYPSPDRAARSLAMLCRYHTEIKNRPAPGYETLGEINTAPVSELITGHLADGPVTVNEPVLDMLGAYGIPAVVSRRAANLEEALALAGDIGYPVALKIISRQISHKSDVGGVSLNIRDEAALQTAYRQMLQRVKSNAPGAAVEGVLVQSFRPEGVEVILGIKRDPEFGPVVIFGLGGIYAELFRDVAFRIAPFTREEALAMLRETKAYKLLAGYRGAAGGNMDAVADCLLRLGQLALEHPEIKELDINPLMVTPGGALAVDARAVLEKLK</sequence>
<dbReference type="Pfam" id="PF13549">
    <property type="entry name" value="ATP-grasp_5"/>
    <property type="match status" value="1"/>
</dbReference>
<keyword evidence="2" id="KW-0547">Nucleotide-binding</keyword>
<dbReference type="Proteomes" id="UP000239549">
    <property type="component" value="Unassembled WGS sequence"/>
</dbReference>
<dbReference type="Gene3D" id="3.40.50.720">
    <property type="entry name" value="NAD(P)-binding Rossmann-like Domain"/>
    <property type="match status" value="1"/>
</dbReference>
<dbReference type="PANTHER" id="PTHR43334">
    <property type="entry name" value="ACETATE--COA LIGASE [ADP-FORMING]"/>
    <property type="match status" value="1"/>
</dbReference>
<evidence type="ECO:0000256" key="1">
    <source>
        <dbReference type="ARBA" id="ARBA00022598"/>
    </source>
</evidence>
<comment type="caution">
    <text evidence="6">The sequence shown here is derived from an EMBL/GenBank/DDBJ whole genome shotgun (WGS) entry which is preliminary data.</text>
</comment>
<dbReference type="FunFam" id="3.30.1490.20:FF:000020">
    <property type="entry name" value="Protein lysine acetyltransferase"/>
    <property type="match status" value="1"/>
</dbReference>
<dbReference type="Gene3D" id="3.30.1490.20">
    <property type="entry name" value="ATP-grasp fold, A domain"/>
    <property type="match status" value="1"/>
</dbReference>
<dbReference type="GO" id="GO:0016874">
    <property type="term" value="F:ligase activity"/>
    <property type="evidence" value="ECO:0007669"/>
    <property type="project" value="UniProtKB-KW"/>
</dbReference>
<dbReference type="SUPFAM" id="SSF56059">
    <property type="entry name" value="Glutathione synthetase ATP-binding domain-like"/>
    <property type="match status" value="1"/>
</dbReference>
<proteinExistence type="inferred from homology"/>
<evidence type="ECO:0000259" key="5">
    <source>
        <dbReference type="SMART" id="SM00881"/>
    </source>
</evidence>
<reference evidence="7" key="1">
    <citation type="submission" date="2018-02" db="EMBL/GenBank/DDBJ databases">
        <title>Genome sequence of Desulfocucumis palustris strain NAW-5.</title>
        <authorList>
            <person name="Watanabe M."/>
            <person name="Kojima H."/>
            <person name="Fukui M."/>
        </authorList>
    </citation>
    <scope>NUCLEOTIDE SEQUENCE [LARGE SCALE GENOMIC DNA]</scope>
    <source>
        <strain evidence="7">NAW-5</strain>
    </source>
</reference>
<dbReference type="Pfam" id="PF13380">
    <property type="entry name" value="CoA_binding_2"/>
    <property type="match status" value="1"/>
</dbReference>
<dbReference type="InterPro" id="IPR013815">
    <property type="entry name" value="ATP_grasp_subdomain_1"/>
</dbReference>
<evidence type="ECO:0000313" key="7">
    <source>
        <dbReference type="Proteomes" id="UP000239549"/>
    </source>
</evidence>
<dbReference type="InterPro" id="IPR051538">
    <property type="entry name" value="Acyl-CoA_Synth/Transferase"/>
</dbReference>
<evidence type="ECO:0000256" key="2">
    <source>
        <dbReference type="ARBA" id="ARBA00022741"/>
    </source>
</evidence>
<dbReference type="GO" id="GO:0005524">
    <property type="term" value="F:ATP binding"/>
    <property type="evidence" value="ECO:0007669"/>
    <property type="project" value="UniProtKB-KW"/>
</dbReference>
<accession>A0A2L2X8D6</accession>
<comment type="similarity">
    <text evidence="4">In the N-terminal section; belongs to the acetate CoA ligase alpha subunit family.</text>
</comment>
<dbReference type="InterPro" id="IPR036291">
    <property type="entry name" value="NAD(P)-bd_dom_sf"/>
</dbReference>
<dbReference type="SMART" id="SM00881">
    <property type="entry name" value="CoA_binding"/>
    <property type="match status" value="1"/>
</dbReference>
<evidence type="ECO:0000313" key="6">
    <source>
        <dbReference type="EMBL" id="GBF32184.1"/>
    </source>
</evidence>
<dbReference type="SUPFAM" id="SSF51735">
    <property type="entry name" value="NAD(P)-binding Rossmann-fold domains"/>
    <property type="match status" value="1"/>
</dbReference>
<dbReference type="EMBL" id="BFAV01000019">
    <property type="protein sequence ID" value="GBF32184.1"/>
    <property type="molecule type" value="Genomic_DNA"/>
</dbReference>
<organism evidence="6 7">
    <name type="scientific">Desulfocucumis palustris</name>
    <dbReference type="NCBI Taxonomy" id="1898651"/>
    <lineage>
        <taxon>Bacteria</taxon>
        <taxon>Bacillati</taxon>
        <taxon>Bacillota</taxon>
        <taxon>Clostridia</taxon>
        <taxon>Eubacteriales</taxon>
        <taxon>Desulfocucumaceae</taxon>
        <taxon>Desulfocucumis</taxon>
    </lineage>
</organism>
<dbReference type="AlphaFoldDB" id="A0A2L2X8D6"/>
<dbReference type="InterPro" id="IPR003781">
    <property type="entry name" value="CoA-bd"/>
</dbReference>
<gene>
    <name evidence="6" type="ORF">DCCM_0375</name>
</gene>